<protein>
    <submittedName>
        <fullName evidence="2">Uncharacterized protein</fullName>
    </submittedName>
</protein>
<proteinExistence type="predicted"/>
<dbReference type="Proteomes" id="UP000887563">
    <property type="component" value="Unplaced"/>
</dbReference>
<sequence length="91" mass="10590">MFETPFFKQITDLRLLLDSIRKFHNSEVENFSKKIEHLEKIAANKKHPSSQIKQDYDDSILDDDDDVVLLNSQQPASIDINKVKEEGEKET</sequence>
<evidence type="ECO:0000313" key="1">
    <source>
        <dbReference type="Proteomes" id="UP000887563"/>
    </source>
</evidence>
<dbReference type="AlphaFoldDB" id="A0A914NKU4"/>
<name>A0A914NKU4_MELIC</name>
<evidence type="ECO:0000313" key="2">
    <source>
        <dbReference type="WBParaSite" id="Minc3s07447g41141"/>
    </source>
</evidence>
<accession>A0A914NKU4</accession>
<keyword evidence="1" id="KW-1185">Reference proteome</keyword>
<dbReference type="WBParaSite" id="Minc3s07447g41141">
    <property type="protein sequence ID" value="Minc3s07447g41141"/>
    <property type="gene ID" value="Minc3s07447g41141"/>
</dbReference>
<organism evidence="1 2">
    <name type="scientific">Meloidogyne incognita</name>
    <name type="common">Southern root-knot nematode worm</name>
    <name type="synonym">Oxyuris incognita</name>
    <dbReference type="NCBI Taxonomy" id="6306"/>
    <lineage>
        <taxon>Eukaryota</taxon>
        <taxon>Metazoa</taxon>
        <taxon>Ecdysozoa</taxon>
        <taxon>Nematoda</taxon>
        <taxon>Chromadorea</taxon>
        <taxon>Rhabditida</taxon>
        <taxon>Tylenchina</taxon>
        <taxon>Tylenchomorpha</taxon>
        <taxon>Tylenchoidea</taxon>
        <taxon>Meloidogynidae</taxon>
        <taxon>Meloidogyninae</taxon>
        <taxon>Meloidogyne</taxon>
        <taxon>Meloidogyne incognita group</taxon>
    </lineage>
</organism>
<reference evidence="2" key="1">
    <citation type="submission" date="2022-11" db="UniProtKB">
        <authorList>
            <consortium name="WormBaseParasite"/>
        </authorList>
    </citation>
    <scope>IDENTIFICATION</scope>
</reference>